<name>A0ABQ4NBT6_9BACL</name>
<accession>A0ABQ4NBT6</accession>
<keyword evidence="2" id="KW-1185">Reference proteome</keyword>
<evidence type="ECO:0000313" key="1">
    <source>
        <dbReference type="EMBL" id="GIQ65667.1"/>
    </source>
</evidence>
<reference evidence="1 2" key="1">
    <citation type="submission" date="2021-04" db="EMBL/GenBank/DDBJ databases">
        <title>Draft genome sequence of Paenibacillus cisolokensis, LC2-13A.</title>
        <authorList>
            <person name="Uke A."/>
            <person name="Chhe C."/>
            <person name="Baramee S."/>
            <person name="Kosugi A."/>
        </authorList>
    </citation>
    <scope>NUCLEOTIDE SEQUENCE [LARGE SCALE GENOMIC DNA]</scope>
    <source>
        <strain evidence="1 2">LC2-13A</strain>
    </source>
</reference>
<sequence>MMEQYPYAPGAEVTKNAEVTLTVSSGPPKDAIEYTYNVVISPAEVGGTSEVHIVYSDARGENIDWGTKKSTIRRRSRSSSCSFRIRKRP</sequence>
<proteinExistence type="predicted"/>
<comment type="caution">
    <text evidence="1">The sequence shown here is derived from an EMBL/GenBank/DDBJ whole genome shotgun (WGS) entry which is preliminary data.</text>
</comment>
<evidence type="ECO:0000313" key="2">
    <source>
        <dbReference type="Proteomes" id="UP000680304"/>
    </source>
</evidence>
<dbReference type="EMBL" id="BOVJ01000143">
    <property type="protein sequence ID" value="GIQ65667.1"/>
    <property type="molecule type" value="Genomic_DNA"/>
</dbReference>
<dbReference type="Proteomes" id="UP000680304">
    <property type="component" value="Unassembled WGS sequence"/>
</dbReference>
<protein>
    <submittedName>
        <fullName evidence="1">Uncharacterized protein</fullName>
    </submittedName>
</protein>
<gene>
    <name evidence="1" type="ORF">PACILC2_42350</name>
</gene>
<organism evidence="1 2">
    <name type="scientific">Paenibacillus cisolokensis</name>
    <dbReference type="NCBI Taxonomy" id="1658519"/>
    <lineage>
        <taxon>Bacteria</taxon>
        <taxon>Bacillati</taxon>
        <taxon>Bacillota</taxon>
        <taxon>Bacilli</taxon>
        <taxon>Bacillales</taxon>
        <taxon>Paenibacillaceae</taxon>
        <taxon>Paenibacillus</taxon>
    </lineage>
</organism>